<accession>A0A6J5R041</accession>
<keyword evidence="1" id="KW-1133">Transmembrane helix</keyword>
<reference evidence="2" key="1">
    <citation type="submission" date="2020-05" db="EMBL/GenBank/DDBJ databases">
        <authorList>
            <person name="Chiriac C."/>
            <person name="Salcher M."/>
            <person name="Ghai R."/>
            <person name="Kavagutti S V."/>
        </authorList>
    </citation>
    <scope>NUCLEOTIDE SEQUENCE</scope>
</reference>
<name>A0A6J5R041_9CAUD</name>
<evidence type="ECO:0000313" key="2">
    <source>
        <dbReference type="EMBL" id="CAB4185094.1"/>
    </source>
</evidence>
<protein>
    <submittedName>
        <fullName evidence="2">Uncharacterized protein</fullName>
    </submittedName>
</protein>
<gene>
    <name evidence="2" type="ORF">UFOVP1118_41</name>
</gene>
<feature type="transmembrane region" description="Helical" evidence="1">
    <location>
        <begin position="188"/>
        <end position="208"/>
    </location>
</feature>
<feature type="transmembrane region" description="Helical" evidence="1">
    <location>
        <begin position="214"/>
        <end position="231"/>
    </location>
</feature>
<keyword evidence="1" id="KW-0812">Transmembrane</keyword>
<organism evidence="2">
    <name type="scientific">uncultured Caudovirales phage</name>
    <dbReference type="NCBI Taxonomy" id="2100421"/>
    <lineage>
        <taxon>Viruses</taxon>
        <taxon>Duplodnaviria</taxon>
        <taxon>Heunggongvirae</taxon>
        <taxon>Uroviricota</taxon>
        <taxon>Caudoviricetes</taxon>
        <taxon>Peduoviridae</taxon>
        <taxon>Maltschvirus</taxon>
        <taxon>Maltschvirus maltsch</taxon>
    </lineage>
</organism>
<evidence type="ECO:0000256" key="1">
    <source>
        <dbReference type="SAM" id="Phobius"/>
    </source>
</evidence>
<sequence>MRLILVIGLLTISGCSLWSGKPSADLPKQPDAPIGGVMSKLGDEIDKSDSRLAAAVQVASEANAAGKPTVVAAELSVAKSYLPTPTSGDYAYARLRADKGDPKEYEAAQAAGKRLLAIVDSQWAKMEADAAEAKRVSGLKDKAIADLKAEVERVRHEGITNLFTAAGAGLFVIGALCLAFFSKTAGVCLMAAGAAAGSVPFVIGSAYFHLIASVGLGVAVIMGLSYLWWVIRKAEKPPEDKPDGEAKA</sequence>
<feature type="transmembrane region" description="Helical" evidence="1">
    <location>
        <begin position="162"/>
        <end position="181"/>
    </location>
</feature>
<proteinExistence type="predicted"/>
<dbReference type="EMBL" id="LR797073">
    <property type="protein sequence ID" value="CAB4185094.1"/>
    <property type="molecule type" value="Genomic_DNA"/>
</dbReference>
<keyword evidence="1" id="KW-0472">Membrane</keyword>
<dbReference type="PROSITE" id="PS51257">
    <property type="entry name" value="PROKAR_LIPOPROTEIN"/>
    <property type="match status" value="1"/>
</dbReference>